<dbReference type="InterPro" id="IPR029705">
    <property type="entry name" value="VPS35L"/>
</dbReference>
<reference evidence="8" key="1">
    <citation type="journal article" date="2013" name="Genome Biol.">
        <title>Draft genome of the mountain pine beetle, Dendroctonus ponderosae Hopkins, a major forest pest.</title>
        <authorList>
            <person name="Keeling C.I."/>
            <person name="Yuen M.M."/>
            <person name="Liao N.Y."/>
            <person name="Docking T.R."/>
            <person name="Chan S.K."/>
            <person name="Taylor G.A."/>
            <person name="Palmquist D.L."/>
            <person name="Jackman S.D."/>
            <person name="Nguyen A."/>
            <person name="Li M."/>
            <person name="Henderson H."/>
            <person name="Janes J.K."/>
            <person name="Zhao Y."/>
            <person name="Pandoh P."/>
            <person name="Moore R."/>
            <person name="Sperling F.A."/>
            <person name="Huber D.P."/>
            <person name="Birol I."/>
            <person name="Jones S.J."/>
            <person name="Bohlmann J."/>
        </authorList>
    </citation>
    <scope>NUCLEOTIDE SEQUENCE</scope>
</reference>
<evidence type="ECO:0000313" key="7">
    <source>
        <dbReference type="EnsemblMetazoa" id="XP_019767243.1"/>
    </source>
</evidence>
<keyword evidence="8" id="KW-1185">Reference proteome</keyword>
<dbReference type="PANTHER" id="PTHR13673">
    <property type="entry name" value="ESOPHAGEAL CANCER ASSOCIATED PROTEIN"/>
    <property type="match status" value="1"/>
</dbReference>
<evidence type="ECO:0008006" key="9">
    <source>
        <dbReference type="Google" id="ProtNLM"/>
    </source>
</evidence>
<protein>
    <recommendedName>
        <fullName evidence="9">VPS35 endosomal protein-sorting factor-like</fullName>
    </recommendedName>
</protein>
<dbReference type="GO" id="GO:0015031">
    <property type="term" value="P:protein transport"/>
    <property type="evidence" value="ECO:0007669"/>
    <property type="project" value="UniProtKB-KW"/>
</dbReference>
<name>A0AAR5Q1X7_DENPD</name>
<evidence type="ECO:0000256" key="2">
    <source>
        <dbReference type="ARBA" id="ARBA00010704"/>
    </source>
</evidence>
<feature type="region of interest" description="Disordered" evidence="6">
    <location>
        <begin position="100"/>
        <end position="124"/>
    </location>
</feature>
<dbReference type="EnsemblMetazoa" id="XM_019911685.1">
    <property type="protein sequence ID" value="XP_019767244.1"/>
    <property type="gene ID" value="LOC109542452"/>
</dbReference>
<evidence type="ECO:0000256" key="5">
    <source>
        <dbReference type="ARBA" id="ARBA00022927"/>
    </source>
</evidence>
<organism evidence="7 8">
    <name type="scientific">Dendroctonus ponderosae</name>
    <name type="common">Mountain pine beetle</name>
    <dbReference type="NCBI Taxonomy" id="77166"/>
    <lineage>
        <taxon>Eukaryota</taxon>
        <taxon>Metazoa</taxon>
        <taxon>Ecdysozoa</taxon>
        <taxon>Arthropoda</taxon>
        <taxon>Hexapoda</taxon>
        <taxon>Insecta</taxon>
        <taxon>Pterygota</taxon>
        <taxon>Neoptera</taxon>
        <taxon>Endopterygota</taxon>
        <taxon>Coleoptera</taxon>
        <taxon>Polyphaga</taxon>
        <taxon>Cucujiformia</taxon>
        <taxon>Curculionidae</taxon>
        <taxon>Scolytinae</taxon>
        <taxon>Dendroctonus</taxon>
    </lineage>
</organism>
<accession>A0AAR5Q1X7</accession>
<dbReference type="GO" id="GO:0032456">
    <property type="term" value="P:endocytic recycling"/>
    <property type="evidence" value="ECO:0007669"/>
    <property type="project" value="InterPro"/>
</dbReference>
<feature type="compositionally biased region" description="Basic and acidic residues" evidence="6">
    <location>
        <begin position="103"/>
        <end position="120"/>
    </location>
</feature>
<comment type="similarity">
    <text evidence="2">Belongs to the VPS35L family.</text>
</comment>
<evidence type="ECO:0000313" key="8">
    <source>
        <dbReference type="Proteomes" id="UP000019118"/>
    </source>
</evidence>
<comment type="subcellular location">
    <subcellularLocation>
        <location evidence="1">Endosome</location>
    </subcellularLocation>
</comment>
<dbReference type="GO" id="GO:0005768">
    <property type="term" value="C:endosome"/>
    <property type="evidence" value="ECO:0007669"/>
    <property type="project" value="UniProtKB-SubCell"/>
</dbReference>
<keyword evidence="3" id="KW-0813">Transport</keyword>
<sequence length="959" mass="108098">MSANLPVWKTERNVDSRKLEFNWVATVDHPLKNVVVTERIPRRVLGSAPSTGRSTPISAAANISEPLALALKKLDPLTEFAMREELDPLSKIAAEMDAVDSLSAKKEPSKKADEKRDKTDSWTSRKSGILQKYTTSEKLSMVTSFLLEGEKVVVRAQSTKVDKVQHRLEQLDSFEEGPQRKLDLSQAEYLLKIQQLNKELVQAWNMQQRVKALKIAIQCAKMLADSDVLPFYPSKFVLVTDILDCFGKLVYERLRAKAVYYKPGGKTPVALPEDFTPDMVPDSAKETCLNWFFKIASIRELVPRLYVEMALLKSYYFISANECPEALFRLTEMILGIGNPLVAIYARCYLCRVGLNVMTRHSETGYLKRNFECFLETYQHLFGRSATGDLSRQNISIPIYMTLYTPALDYIMEAVVQHSPESVLSELLEECKRYSNSSLILNTIMSGFKPTYIAQRTLQFLCMIGQCTDDGIPLHSLLRTLGLCVSICPPPAEQRKPALNAVWSNIAQLKKPSEYMSCVEIWVQFIARNFSTREVNTVLGDVLDHMVPNRCSEKFPMQLKAIVRHIVAEITDFEALLSMDNFLPLIDLFHDESTKVEVCKLILTSNLVEQKTNDLVTINALMYLGGILHDCVNALTPEDEHRQIGDILCNIVNLVDYGRDFEQQLQFYVEARGSFASFDAVLAQLVQRVNLLAVNTRLVVKGLHTRKTGDFVRACAAYCFITIPSIDSTKVRLSLYLLSGQVALSNHCLGQADACFRAILSVISELTPSADTEACLLPFVRKFLAVLLVVPDNPDRGILSVSKKLLNVLKNFGWSSANLCSIYINVIDLLAVMAQEVYPYHIDRVESNDALWGSEPGFIEETENMIAIIIGEILSLLKELGPSRKQTHLAIELFVRIMTRADLSVQETKQLAINLWQLCIKNGFADAKYMEKTRDYVLKQNNANLKEFKYSWPCPSSAS</sequence>
<keyword evidence="4" id="KW-0967">Endosome</keyword>
<keyword evidence="5" id="KW-0653">Protein transport</keyword>
<evidence type="ECO:0000256" key="6">
    <source>
        <dbReference type="SAM" id="MobiDB-lite"/>
    </source>
</evidence>
<dbReference type="AlphaFoldDB" id="A0AAR5Q1X7"/>
<dbReference type="Proteomes" id="UP000019118">
    <property type="component" value="Unassembled WGS sequence"/>
</dbReference>
<proteinExistence type="inferred from homology"/>
<evidence type="ECO:0000256" key="1">
    <source>
        <dbReference type="ARBA" id="ARBA00004177"/>
    </source>
</evidence>
<reference evidence="7" key="2">
    <citation type="submission" date="2024-08" db="UniProtKB">
        <authorList>
            <consortium name="EnsemblMetazoa"/>
        </authorList>
    </citation>
    <scope>IDENTIFICATION</scope>
</reference>
<dbReference type="EnsemblMetazoa" id="XM_019911684.1">
    <property type="protein sequence ID" value="XP_019767243.1"/>
    <property type="gene ID" value="LOC109542452"/>
</dbReference>
<dbReference type="PANTHER" id="PTHR13673:SF0">
    <property type="entry name" value="VPS35 ENDOSOMAL PROTEIN-SORTING FACTOR-LIKE"/>
    <property type="match status" value="1"/>
</dbReference>
<evidence type="ECO:0000256" key="4">
    <source>
        <dbReference type="ARBA" id="ARBA00022753"/>
    </source>
</evidence>
<evidence type="ECO:0000256" key="3">
    <source>
        <dbReference type="ARBA" id="ARBA00022448"/>
    </source>
</evidence>